<comment type="caution">
    <text evidence="1">The sequence shown here is derived from an EMBL/GenBank/DDBJ whole genome shotgun (WGS) entry which is preliminary data.</text>
</comment>
<evidence type="ECO:0000313" key="2">
    <source>
        <dbReference type="Proteomes" id="UP000295292"/>
    </source>
</evidence>
<accession>A0A4R6WVE1</accession>
<name>A0A4R6WVE1_9SPHI</name>
<keyword evidence="2" id="KW-1185">Reference proteome</keyword>
<sequence length="297" mass="35318">MNRPMMPKRLPNHLIFNILSQVYDRLDGLFEKITPEGWKDSRYHHDMMDERLSLYEDFNKPHPNSYYACHASQLENEEEEEDSPFTFENYFYGTFPPMYNDNMELLFCVSELLGDITNGANLYHAEQDERYYIPEQAIAEQLLAVAYDRHEIDSDTYTLRALILLCPLFEFMDDLHAYELLIAILKNMGYQLEYYDIELLHIADLQEAYHDLTYALLPVAQKERQQREILEELKAIITPYATKKLDLLDFQSIVALYNRKKICPIVLAYLHLYDCFPKGYPYRTTDYRDEQEEGDFL</sequence>
<organism evidence="1 2">
    <name type="scientific">Sphingobacterium yanglingense</name>
    <dbReference type="NCBI Taxonomy" id="1437280"/>
    <lineage>
        <taxon>Bacteria</taxon>
        <taxon>Pseudomonadati</taxon>
        <taxon>Bacteroidota</taxon>
        <taxon>Sphingobacteriia</taxon>
        <taxon>Sphingobacteriales</taxon>
        <taxon>Sphingobacteriaceae</taxon>
        <taxon>Sphingobacterium</taxon>
    </lineage>
</organism>
<proteinExistence type="predicted"/>
<dbReference type="OrthoDB" id="699041at2"/>
<dbReference type="RefSeq" id="WP_133582856.1">
    <property type="nucleotide sequence ID" value="NZ_SNYV01000005.1"/>
</dbReference>
<evidence type="ECO:0000313" key="1">
    <source>
        <dbReference type="EMBL" id="TDQ81079.1"/>
    </source>
</evidence>
<dbReference type="Proteomes" id="UP000295292">
    <property type="component" value="Unassembled WGS sequence"/>
</dbReference>
<reference evidence="1 2" key="1">
    <citation type="submission" date="2019-03" db="EMBL/GenBank/DDBJ databases">
        <title>Genomic Encyclopedia of Archaeal and Bacterial Type Strains, Phase II (KMG-II): from individual species to whole genera.</title>
        <authorList>
            <person name="Goeker M."/>
        </authorList>
    </citation>
    <scope>NUCLEOTIDE SEQUENCE [LARGE SCALE GENOMIC DNA]</scope>
    <source>
        <strain evidence="1 2">DSM 28353</strain>
    </source>
</reference>
<protein>
    <submittedName>
        <fullName evidence="1">Uncharacterized protein</fullName>
    </submittedName>
</protein>
<dbReference type="AlphaFoldDB" id="A0A4R6WVE1"/>
<dbReference type="EMBL" id="SNYV01000005">
    <property type="protein sequence ID" value="TDQ81079.1"/>
    <property type="molecule type" value="Genomic_DNA"/>
</dbReference>
<gene>
    <name evidence="1" type="ORF">CLV99_0454</name>
</gene>